<accession>A0A9P3BK30</accession>
<reference evidence="1 2" key="1">
    <citation type="submission" date="2018-10" db="EMBL/GenBank/DDBJ databases">
        <title>Pan-genome distribution and transcriptional activeness of fungal secondary metabolism genes in Aspergillus section Fumigati.</title>
        <authorList>
            <person name="Takahashi H."/>
            <person name="Umemura M."/>
            <person name="Ninomiya A."/>
            <person name="Kusuya Y."/>
            <person name="Urayama S."/>
            <person name="Shimizu M."/>
            <person name="Watanabe A."/>
            <person name="Kamei K."/>
            <person name="Yaguchi T."/>
            <person name="Hagiwara D."/>
        </authorList>
    </citation>
    <scope>NUCLEOTIDE SEQUENCE [LARGE SCALE GENOMIC DNA]</scope>
    <source>
        <strain evidence="1 2">IFM 55266</strain>
    </source>
</reference>
<gene>
    <name evidence="1" type="ORF">Asppvi_010824</name>
</gene>
<dbReference type="RefSeq" id="XP_043162595.1">
    <property type="nucleotide sequence ID" value="XM_043306660.1"/>
</dbReference>
<sequence length="116" mass="12862">MDDLSANATAYGKGAVIITKYKLAKADDLRETLKLHLLDQVDLLLLDIWKPMALPMLKLVQPKLKYGTVVVVDNMLSLAEGYKELLEYVRAPGSGFSTLTLLYKGGLEMSVYLPCQ</sequence>
<comment type="caution">
    <text evidence="1">The sequence shown here is derived from an EMBL/GenBank/DDBJ whole genome shotgun (WGS) entry which is preliminary data.</text>
</comment>
<dbReference type="AlphaFoldDB" id="A0A9P3BK30"/>
<evidence type="ECO:0000313" key="1">
    <source>
        <dbReference type="EMBL" id="GIJ91849.1"/>
    </source>
</evidence>
<dbReference type="PANTHER" id="PTHR43167">
    <property type="entry name" value="PUTATIVE (AFU_ORTHOLOGUE AFUA_6G01830)-RELATED"/>
    <property type="match status" value="1"/>
</dbReference>
<dbReference type="PANTHER" id="PTHR43167:SF1">
    <property type="entry name" value="PUTATIVE (AFU_ORTHOLOGUE AFUA_6G01830)-RELATED"/>
    <property type="match status" value="1"/>
</dbReference>
<name>A0A9P3BK30_9EURO</name>
<evidence type="ECO:0000313" key="2">
    <source>
        <dbReference type="Proteomes" id="UP001043456"/>
    </source>
</evidence>
<dbReference type="EMBL" id="BHVY01000008">
    <property type="protein sequence ID" value="GIJ91849.1"/>
    <property type="molecule type" value="Genomic_DNA"/>
</dbReference>
<evidence type="ECO:0008006" key="3">
    <source>
        <dbReference type="Google" id="ProtNLM"/>
    </source>
</evidence>
<dbReference type="GeneID" id="67009434"/>
<dbReference type="InterPro" id="IPR029063">
    <property type="entry name" value="SAM-dependent_MTases_sf"/>
</dbReference>
<proteinExistence type="predicted"/>
<organism evidence="1 2">
    <name type="scientific">Aspergillus pseudoviridinutans</name>
    <dbReference type="NCBI Taxonomy" id="1517512"/>
    <lineage>
        <taxon>Eukaryota</taxon>
        <taxon>Fungi</taxon>
        <taxon>Dikarya</taxon>
        <taxon>Ascomycota</taxon>
        <taxon>Pezizomycotina</taxon>
        <taxon>Eurotiomycetes</taxon>
        <taxon>Eurotiomycetidae</taxon>
        <taxon>Eurotiales</taxon>
        <taxon>Aspergillaceae</taxon>
        <taxon>Aspergillus</taxon>
        <taxon>Aspergillus subgen. Fumigati</taxon>
    </lineage>
</organism>
<dbReference type="Proteomes" id="UP001043456">
    <property type="component" value="Unassembled WGS sequence"/>
</dbReference>
<protein>
    <recommendedName>
        <fullName evidence="3">O-methyltransferase</fullName>
    </recommendedName>
</protein>
<keyword evidence="2" id="KW-1185">Reference proteome</keyword>
<dbReference type="OrthoDB" id="4863010at2759"/>
<dbReference type="Gene3D" id="3.40.50.150">
    <property type="entry name" value="Vaccinia Virus protein VP39"/>
    <property type="match status" value="1"/>
</dbReference>